<gene>
    <name evidence="2" type="ORF">NON19_13880</name>
</gene>
<dbReference type="EMBL" id="JANFNH010000012">
    <property type="protein sequence ID" value="MCQ4043084.1"/>
    <property type="molecule type" value="Genomic_DNA"/>
</dbReference>
<evidence type="ECO:0000313" key="2">
    <source>
        <dbReference type="EMBL" id="MCQ4043084.1"/>
    </source>
</evidence>
<accession>A0ABT1PCI1</accession>
<evidence type="ECO:0000313" key="3">
    <source>
        <dbReference type="Proteomes" id="UP001206206"/>
    </source>
</evidence>
<organism evidence="2 3">
    <name type="scientific">Streptantibioticus rubrisoli</name>
    <dbReference type="NCBI Taxonomy" id="1387313"/>
    <lineage>
        <taxon>Bacteria</taxon>
        <taxon>Bacillati</taxon>
        <taxon>Actinomycetota</taxon>
        <taxon>Actinomycetes</taxon>
        <taxon>Kitasatosporales</taxon>
        <taxon>Streptomycetaceae</taxon>
        <taxon>Streptantibioticus</taxon>
    </lineage>
</organism>
<keyword evidence="3" id="KW-1185">Reference proteome</keyword>
<name>A0ABT1PCI1_9ACTN</name>
<sequence>MEITKSQPNVDSTPMARGTAGPVSGDSSPSAPSATTARARALPFYRYVGIYASAEGGLSAVTMGSEASGG</sequence>
<dbReference type="Proteomes" id="UP001206206">
    <property type="component" value="Unassembled WGS sequence"/>
</dbReference>
<evidence type="ECO:0000256" key="1">
    <source>
        <dbReference type="SAM" id="MobiDB-lite"/>
    </source>
</evidence>
<proteinExistence type="predicted"/>
<feature type="region of interest" description="Disordered" evidence="1">
    <location>
        <begin position="1"/>
        <end position="36"/>
    </location>
</feature>
<feature type="compositionally biased region" description="Low complexity" evidence="1">
    <location>
        <begin position="27"/>
        <end position="36"/>
    </location>
</feature>
<protein>
    <submittedName>
        <fullName evidence="2">Uncharacterized protein</fullName>
    </submittedName>
</protein>
<feature type="compositionally biased region" description="Polar residues" evidence="1">
    <location>
        <begin position="1"/>
        <end position="12"/>
    </location>
</feature>
<dbReference type="RefSeq" id="WP_255927869.1">
    <property type="nucleotide sequence ID" value="NZ_JANFNH010000012.1"/>
</dbReference>
<comment type="caution">
    <text evidence="2">The sequence shown here is derived from an EMBL/GenBank/DDBJ whole genome shotgun (WGS) entry which is preliminary data.</text>
</comment>
<reference evidence="2 3" key="1">
    <citation type="submission" date="2022-06" db="EMBL/GenBank/DDBJ databases">
        <title>Draft genome sequence of type strain Streptomyces rubrisoli DSM 42083.</title>
        <authorList>
            <person name="Duangmal K."/>
            <person name="Klaysubun C."/>
        </authorList>
    </citation>
    <scope>NUCLEOTIDE SEQUENCE [LARGE SCALE GENOMIC DNA]</scope>
    <source>
        <strain evidence="2 3">DSM 42083</strain>
    </source>
</reference>